<reference evidence="1 2" key="1">
    <citation type="submission" date="2020-02" db="EMBL/GenBank/DDBJ databases">
        <title>Sequencing the genomes of 1000 actinobacteria strains.</title>
        <authorList>
            <person name="Klenk H.-P."/>
        </authorList>
    </citation>
    <scope>NUCLEOTIDE SEQUENCE [LARGE SCALE GENOMIC DNA]</scope>
    <source>
        <strain evidence="1 2">DSM 19609</strain>
    </source>
</reference>
<dbReference type="RefSeq" id="WP_167168407.1">
    <property type="nucleotide sequence ID" value="NZ_BAAAOO010000007.1"/>
</dbReference>
<evidence type="ECO:0000313" key="2">
    <source>
        <dbReference type="Proteomes" id="UP000749311"/>
    </source>
</evidence>
<gene>
    <name evidence="1" type="ORF">FB473_002561</name>
</gene>
<sequence>MRPIRITRSARKHKLSNRRIREALATALFVRMDGADGDMAIYEGTDATGLEIELGLVRDDHGEGYAVVHAMPLEWRRL</sequence>
<name>A0ABX0SIW5_9ACTN</name>
<organism evidence="1 2">
    <name type="scientific">Brooklawnia cerclae</name>
    <dbReference type="NCBI Taxonomy" id="349934"/>
    <lineage>
        <taxon>Bacteria</taxon>
        <taxon>Bacillati</taxon>
        <taxon>Actinomycetota</taxon>
        <taxon>Actinomycetes</taxon>
        <taxon>Propionibacteriales</taxon>
        <taxon>Propionibacteriaceae</taxon>
        <taxon>Brooklawnia</taxon>
    </lineage>
</organism>
<dbReference type="EMBL" id="JAAMOZ010000001">
    <property type="protein sequence ID" value="NIH57916.1"/>
    <property type="molecule type" value="Genomic_DNA"/>
</dbReference>
<accession>A0ABX0SIW5</accession>
<evidence type="ECO:0000313" key="1">
    <source>
        <dbReference type="EMBL" id="NIH57916.1"/>
    </source>
</evidence>
<comment type="caution">
    <text evidence="1">The sequence shown here is derived from an EMBL/GenBank/DDBJ whole genome shotgun (WGS) entry which is preliminary data.</text>
</comment>
<dbReference type="Proteomes" id="UP000749311">
    <property type="component" value="Unassembled WGS sequence"/>
</dbReference>
<proteinExistence type="predicted"/>
<keyword evidence="2" id="KW-1185">Reference proteome</keyword>
<protein>
    <submittedName>
        <fullName evidence="1">Transcriptional/translational regulatory protein YebC/TACO1</fullName>
    </submittedName>
</protein>